<sequence>TASPGLHRWLDSARLLRAGRPPGLGLDGPPGAPPAELGPLCRPQARDGRVLLPEQTVHLGCSRCVVATPGAPQPIRVPASWLVSPHGVPLGMPYAHQESQGKWQEATPGVPQGASRTAGDSRRPHGAWRVGVRDSAGFAMGEPDLSQTALWTRPAARFFTSMDPRSS</sequence>
<dbReference type="GeneTree" id="ENSGT00900000143158"/>
<organism evidence="2 3">
    <name type="scientific">Urocitellus parryii</name>
    <name type="common">Arctic ground squirrel</name>
    <name type="synonym">Spermophilus parryii</name>
    <dbReference type="NCBI Taxonomy" id="9999"/>
    <lineage>
        <taxon>Eukaryota</taxon>
        <taxon>Metazoa</taxon>
        <taxon>Chordata</taxon>
        <taxon>Craniata</taxon>
        <taxon>Vertebrata</taxon>
        <taxon>Euteleostomi</taxon>
        <taxon>Mammalia</taxon>
        <taxon>Eutheria</taxon>
        <taxon>Euarchontoglires</taxon>
        <taxon>Glires</taxon>
        <taxon>Rodentia</taxon>
        <taxon>Sciuromorpha</taxon>
        <taxon>Sciuridae</taxon>
        <taxon>Xerinae</taxon>
        <taxon>Marmotini</taxon>
        <taxon>Urocitellus</taxon>
    </lineage>
</organism>
<keyword evidence="3" id="KW-1185">Reference proteome</keyword>
<feature type="region of interest" description="Disordered" evidence="1">
    <location>
        <begin position="20"/>
        <end position="40"/>
    </location>
</feature>
<reference evidence="2" key="2">
    <citation type="submission" date="2025-09" db="UniProtKB">
        <authorList>
            <consortium name="Ensembl"/>
        </authorList>
    </citation>
    <scope>IDENTIFICATION</scope>
</reference>
<name>A0A8D2HMT2_UROPR</name>
<accession>A0A8D2HMT2</accession>
<evidence type="ECO:0000313" key="3">
    <source>
        <dbReference type="Proteomes" id="UP000694417"/>
    </source>
</evidence>
<evidence type="ECO:0000313" key="2">
    <source>
        <dbReference type="Ensembl" id="ENSUPAP00010017995.1"/>
    </source>
</evidence>
<dbReference type="Proteomes" id="UP000694417">
    <property type="component" value="Unplaced"/>
</dbReference>
<feature type="region of interest" description="Disordered" evidence="1">
    <location>
        <begin position="99"/>
        <end position="125"/>
    </location>
</feature>
<dbReference type="AlphaFoldDB" id="A0A8D2HMT2"/>
<proteinExistence type="predicted"/>
<evidence type="ECO:0000256" key="1">
    <source>
        <dbReference type="SAM" id="MobiDB-lite"/>
    </source>
</evidence>
<protein>
    <submittedName>
        <fullName evidence="2">Uncharacterized protein</fullName>
    </submittedName>
</protein>
<reference evidence="2" key="1">
    <citation type="submission" date="2025-08" db="UniProtKB">
        <authorList>
            <consortium name="Ensembl"/>
        </authorList>
    </citation>
    <scope>IDENTIFICATION</scope>
</reference>
<dbReference type="Ensembl" id="ENSUPAT00010020501.1">
    <property type="protein sequence ID" value="ENSUPAP00010017995.1"/>
    <property type="gene ID" value="ENSUPAG00010014316.1"/>
</dbReference>